<accession>A0A191ZCQ7</accession>
<proteinExistence type="predicted"/>
<evidence type="ECO:0000313" key="2">
    <source>
        <dbReference type="Proteomes" id="UP000202061"/>
    </source>
</evidence>
<reference evidence="1" key="1">
    <citation type="submission" date="2017-06" db="EMBL/GenBank/DDBJ databases">
        <authorList>
            <person name="Berg J.A."/>
            <person name="Peck M.D."/>
            <person name="Grossarth S.E."/>
            <person name="Jarvis T.M."/>
            <person name="Merrill B.D."/>
            <person name="Breakwell D.P."/>
            <person name="Burnett S.H."/>
            <person name="Grose J.H."/>
        </authorList>
    </citation>
    <scope>NUCLEOTIDE SEQUENCE [LARGE SCALE GENOMIC DNA]</scope>
</reference>
<dbReference type="OrthoDB" id="3730at10239"/>
<keyword evidence="2" id="KW-1185">Reference proteome</keyword>
<evidence type="ECO:0000313" key="1">
    <source>
        <dbReference type="EMBL" id="ANJ65169.1"/>
    </source>
</evidence>
<protein>
    <submittedName>
        <fullName evidence="1">AAA domain protein</fullName>
    </submittedName>
</protein>
<dbReference type="Proteomes" id="UP000202061">
    <property type="component" value="Segment"/>
</dbReference>
<organism evidence="1 2">
    <name type="scientific">Erwinia phage vB_EamP_Frozen</name>
    <dbReference type="NCBI Taxonomy" id="1852641"/>
    <lineage>
        <taxon>Viruses</taxon>
        <taxon>Duplodnaviria</taxon>
        <taxon>Heunggongvirae</taxon>
        <taxon>Uroviricota</taxon>
        <taxon>Caudoviricetes</taxon>
        <taxon>Schitoviridae</taxon>
        <taxon>Erskinevirinae</taxon>
        <taxon>Johnsonvirus</taxon>
        <taxon>Johnsonvirus frozen</taxon>
    </lineage>
</organism>
<name>A0A191ZCQ7_9CAUD</name>
<dbReference type="EMBL" id="KX098389">
    <property type="protein sequence ID" value="ANJ65169.1"/>
    <property type="molecule type" value="Genomic_DNA"/>
</dbReference>
<gene>
    <name evidence="1" type="ORF">FROZEN_38</name>
</gene>
<dbReference type="KEGG" id="vg:29065803"/>
<dbReference type="SUPFAM" id="SSF52540">
    <property type="entry name" value="P-loop containing nucleoside triphosphate hydrolases"/>
    <property type="match status" value="1"/>
</dbReference>
<sequence length="347" mass="38352">MADPVLYRASPRKTKKFIMQCLDAGRVPYVRSSPGMGKSSLCAEIAKLASLELIDHRLSGSGPEDLNGLPRFNEAGMAEFSPFEGLFPLDTTPLPAGMNGWLLLLDEFNSAPKEVIAAAYKLLLDRMVGQRKLHPSVYIVCAGNLDTDRAIVNPIGTAMQSRVIHIEMEVNASEWMEDVAIKKRYSKEIIAFLGQYPSKLMDFTPNHVDKTFCCPRTWEFVDDLMKAGGIDEDNVGLYAGTITSGVAVDFFNFTKVYKDVITVSEIVANPLTCRAPTSLNIAWATVSGMIEAINTDNFDALCGYAEAQLPLDMRILFFRAMLIRDPALRHHSRFPAVASAVAKYLNE</sequence>
<dbReference type="RefSeq" id="YP_009286167.1">
    <property type="nucleotide sequence ID" value="NC_031062.2"/>
</dbReference>
<dbReference type="GeneID" id="29065803"/>
<dbReference type="Gene3D" id="3.40.50.300">
    <property type="entry name" value="P-loop containing nucleotide triphosphate hydrolases"/>
    <property type="match status" value="1"/>
</dbReference>
<dbReference type="InterPro" id="IPR027417">
    <property type="entry name" value="P-loop_NTPase"/>
</dbReference>